<feature type="compositionally biased region" description="Basic and acidic residues" evidence="4">
    <location>
        <begin position="1"/>
        <end position="14"/>
    </location>
</feature>
<keyword evidence="2" id="KW-0963">Cytoplasm</keyword>
<dbReference type="GO" id="GO:0005829">
    <property type="term" value="C:cytosol"/>
    <property type="evidence" value="ECO:0007669"/>
    <property type="project" value="TreeGrafter"/>
</dbReference>
<dbReference type="AlphaFoldDB" id="A0A8W8J2Q1"/>
<reference evidence="6" key="1">
    <citation type="submission" date="2022-08" db="UniProtKB">
        <authorList>
            <consortium name="EnsemblMetazoa"/>
        </authorList>
    </citation>
    <scope>IDENTIFICATION</scope>
    <source>
        <strain evidence="6">05x7-T-G4-1.051#20</strain>
    </source>
</reference>
<keyword evidence="3" id="KW-0206">Cytoskeleton</keyword>
<feature type="region of interest" description="Disordered" evidence="4">
    <location>
        <begin position="1"/>
        <end position="36"/>
    </location>
</feature>
<dbReference type="Proteomes" id="UP000005408">
    <property type="component" value="Unassembled WGS sequence"/>
</dbReference>
<dbReference type="GO" id="GO:0046599">
    <property type="term" value="P:regulation of centriole replication"/>
    <property type="evidence" value="ECO:0007669"/>
    <property type="project" value="TreeGrafter"/>
</dbReference>
<dbReference type="PANTHER" id="PTHR21553:SF36">
    <property type="entry name" value="ALMS1 CENTROSOME AND BASAL BODY-ASSOCIATED PROTEIN-RELATED"/>
    <property type="match status" value="1"/>
</dbReference>
<organism evidence="6 7">
    <name type="scientific">Magallana gigas</name>
    <name type="common">Pacific oyster</name>
    <name type="synonym">Crassostrea gigas</name>
    <dbReference type="NCBI Taxonomy" id="29159"/>
    <lineage>
        <taxon>Eukaryota</taxon>
        <taxon>Metazoa</taxon>
        <taxon>Spiralia</taxon>
        <taxon>Lophotrochozoa</taxon>
        <taxon>Mollusca</taxon>
        <taxon>Bivalvia</taxon>
        <taxon>Autobranchia</taxon>
        <taxon>Pteriomorphia</taxon>
        <taxon>Ostreida</taxon>
        <taxon>Ostreoidea</taxon>
        <taxon>Ostreidae</taxon>
        <taxon>Magallana</taxon>
    </lineage>
</organism>
<evidence type="ECO:0000313" key="7">
    <source>
        <dbReference type="Proteomes" id="UP000005408"/>
    </source>
</evidence>
<feature type="domain" description="ALMS motif" evidence="5">
    <location>
        <begin position="8"/>
        <end position="84"/>
    </location>
</feature>
<comment type="subcellular location">
    <subcellularLocation>
        <location evidence="1">Cytoplasm</location>
        <location evidence="1">Cytoskeleton</location>
        <location evidence="1">Microtubule organizing center</location>
        <location evidence="1">Centrosome</location>
    </subcellularLocation>
</comment>
<evidence type="ECO:0000256" key="3">
    <source>
        <dbReference type="ARBA" id="ARBA00023212"/>
    </source>
</evidence>
<sequence>EQLFSENKKKEANPDAHPYSENLHVPKKRSLTKQEIKERTAKSYKKLAEVVQKKKQEKTQEDYALNRLKAKVFNRRIQRHVLKKSATLR</sequence>
<keyword evidence="7" id="KW-1185">Reference proteome</keyword>
<evidence type="ECO:0000256" key="4">
    <source>
        <dbReference type="SAM" id="MobiDB-lite"/>
    </source>
</evidence>
<dbReference type="GO" id="GO:0005814">
    <property type="term" value="C:centriole"/>
    <property type="evidence" value="ECO:0007669"/>
    <property type="project" value="TreeGrafter"/>
</dbReference>
<dbReference type="EnsemblMetazoa" id="G16603.3">
    <property type="protein sequence ID" value="G16603.3:cds"/>
    <property type="gene ID" value="G16603"/>
</dbReference>
<dbReference type="PANTHER" id="PTHR21553">
    <property type="entry name" value="ALMS1-RELATED"/>
    <property type="match status" value="1"/>
</dbReference>
<evidence type="ECO:0000313" key="6">
    <source>
        <dbReference type="EnsemblMetazoa" id="G16603.3:cds"/>
    </source>
</evidence>
<dbReference type="GO" id="GO:0008017">
    <property type="term" value="F:microtubule binding"/>
    <property type="evidence" value="ECO:0007669"/>
    <property type="project" value="TreeGrafter"/>
</dbReference>
<protein>
    <recommendedName>
        <fullName evidence="5">ALMS motif domain-containing protein</fullName>
    </recommendedName>
</protein>
<evidence type="ECO:0000256" key="1">
    <source>
        <dbReference type="ARBA" id="ARBA00004300"/>
    </source>
</evidence>
<name>A0A8W8J2Q1_MAGGI</name>
<evidence type="ECO:0000259" key="5">
    <source>
        <dbReference type="Pfam" id="PF15309"/>
    </source>
</evidence>
<dbReference type="GO" id="GO:0005813">
    <property type="term" value="C:centrosome"/>
    <property type="evidence" value="ECO:0007669"/>
    <property type="project" value="UniProtKB-SubCell"/>
</dbReference>
<proteinExistence type="predicted"/>
<accession>A0A8W8J2Q1</accession>
<dbReference type="Pfam" id="PF15309">
    <property type="entry name" value="ALMS_motif"/>
    <property type="match status" value="1"/>
</dbReference>
<evidence type="ECO:0000256" key="2">
    <source>
        <dbReference type="ARBA" id="ARBA00022490"/>
    </source>
</evidence>
<dbReference type="InterPro" id="IPR029299">
    <property type="entry name" value="ALMS_motif"/>
</dbReference>